<dbReference type="PANTHER" id="PTHR43377:SF1">
    <property type="entry name" value="BILIVERDIN REDUCTASE A"/>
    <property type="match status" value="1"/>
</dbReference>
<reference evidence="3 4" key="1">
    <citation type="journal article" date="2010" name="Genome Biol.">
        <title>A first genome assembly of the barley fungal pathogen Pyrenophora teres f. teres.</title>
        <authorList>
            <person name="Ellwood S.R."/>
            <person name="Liu Z."/>
            <person name="Syme R.A."/>
            <person name="Lai Z."/>
            <person name="Hane J.K."/>
            <person name="Keiper F."/>
            <person name="Moffat C.S."/>
            <person name="Oliver R.P."/>
            <person name="Friesen T.L."/>
        </authorList>
    </citation>
    <scope>NUCLEOTIDE SEQUENCE [LARGE SCALE GENOMIC DNA]</scope>
    <source>
        <strain evidence="3 4">0-1</strain>
    </source>
</reference>
<dbReference type="GO" id="GO:0000166">
    <property type="term" value="F:nucleotide binding"/>
    <property type="evidence" value="ECO:0007669"/>
    <property type="project" value="InterPro"/>
</dbReference>
<proteinExistence type="predicted"/>
<feature type="domain" description="Gfo/Idh/MocA-like oxidoreductase N-terminal" evidence="2">
    <location>
        <begin position="9"/>
        <end position="138"/>
    </location>
</feature>
<dbReference type="EMBL" id="GL533926">
    <property type="protein sequence ID" value="EFQ93250.1"/>
    <property type="molecule type" value="Genomic_DNA"/>
</dbReference>
<dbReference type="InterPro" id="IPR051450">
    <property type="entry name" value="Gfo/Idh/MocA_Oxidoreductases"/>
</dbReference>
<gene>
    <name evidence="3" type="ORF">PTT_09425</name>
</gene>
<dbReference type="Gene3D" id="3.40.50.720">
    <property type="entry name" value="NAD(P)-binding Rossmann-like Domain"/>
    <property type="match status" value="1"/>
</dbReference>
<dbReference type="eggNOG" id="ENOG502SKEA">
    <property type="taxonomic scope" value="Eukaryota"/>
</dbReference>
<dbReference type="Proteomes" id="UP000001067">
    <property type="component" value="Unassembled WGS sequence"/>
</dbReference>
<dbReference type="InterPro" id="IPR000683">
    <property type="entry name" value="Gfo/Idh/MocA-like_OxRdtase_N"/>
</dbReference>
<evidence type="ECO:0000256" key="1">
    <source>
        <dbReference type="SAM" id="MobiDB-lite"/>
    </source>
</evidence>
<name>E3RLZ7_PYRTT</name>
<organism evidence="4">
    <name type="scientific">Pyrenophora teres f. teres (strain 0-1)</name>
    <name type="common">Barley net blotch fungus</name>
    <name type="synonym">Drechslera teres f. teres</name>
    <dbReference type="NCBI Taxonomy" id="861557"/>
    <lineage>
        <taxon>Eukaryota</taxon>
        <taxon>Fungi</taxon>
        <taxon>Dikarya</taxon>
        <taxon>Ascomycota</taxon>
        <taxon>Pezizomycotina</taxon>
        <taxon>Dothideomycetes</taxon>
        <taxon>Pleosporomycetidae</taxon>
        <taxon>Pleosporales</taxon>
        <taxon>Pleosporineae</taxon>
        <taxon>Pleosporaceae</taxon>
        <taxon>Pyrenophora</taxon>
    </lineage>
</organism>
<feature type="compositionally biased region" description="Acidic residues" evidence="1">
    <location>
        <begin position="524"/>
        <end position="533"/>
    </location>
</feature>
<dbReference type="KEGG" id="pte:PTT_09425"/>
<protein>
    <recommendedName>
        <fullName evidence="2">Gfo/Idh/MocA-like oxidoreductase N-terminal domain-containing protein</fullName>
    </recommendedName>
</protein>
<feature type="compositionally biased region" description="Basic and acidic residues" evidence="1">
    <location>
        <begin position="510"/>
        <end position="523"/>
    </location>
</feature>
<dbReference type="SUPFAM" id="SSF51735">
    <property type="entry name" value="NAD(P)-binding Rossmann-fold domains"/>
    <property type="match status" value="1"/>
</dbReference>
<sequence>MGPPGTRSFRFMLVGIGPHAKRTYIKHFRDLKAEGRGEIVAAVDITRNRSSLEQYAAEHLPDAKLVLVPQFRDLMPPNVTEALTGVAWSLDVDCVIVSTEPESHKPYGLWAVSLGLHVIMDKPISTRREACNDPAQAAGIAGDYNELLEAYKELQKHKETVFLINSHRRYHPGFLGTRDFITDIRNKTRCPVTSLISTHCDGQWRLPDEIVDQHYHPFRYGYGKISHSGYHFLDTGYKFFEAGWSADKRPDQIEMVATFSRPNDFMYSLSHEEHGQALGRDEYSTHAKYSADELRVHMQDMGEVDAMLQITFKSRGNVLGMAQLNLLHTGFSRRDWIDQGSNPDLYKGCGRVKHEAHEVRSGPFQTIVIDSRQANDKHDRSKPSTAELGSDNHFEVQTWRNCGVLGEDEPLKTYTVNELDKRFNTKAAGIYMENIKQGILWEALSFLEGNITIDELTSNLPDHSIPATMMSAAYMSHIRRSRGLNPITHISVTYTNESLNCRYKGTDEDFVERPKESAAADKPADDDEDDEDDKSVAGDEACFKTSLFHKIMLLCMSGVLYILHRYPTSALIKNFSKIALPWLLWMAYENIQSSDVDVDRRKGINPKTTKISCSEMPTMYQKAEEKLRSSRAELQRAARAANFFGLGHTVEKHIDILAAYLVDNDYVTLKAARDEDKVQDKDKPDKECGIIHRFQPIG</sequence>
<evidence type="ECO:0000313" key="3">
    <source>
        <dbReference type="EMBL" id="EFQ93250.1"/>
    </source>
</evidence>
<dbReference type="PANTHER" id="PTHR43377">
    <property type="entry name" value="BILIVERDIN REDUCTASE A"/>
    <property type="match status" value="1"/>
</dbReference>
<feature type="region of interest" description="Disordered" evidence="1">
    <location>
        <begin position="510"/>
        <end position="536"/>
    </location>
</feature>
<dbReference type="InterPro" id="IPR036291">
    <property type="entry name" value="NAD(P)-bd_dom_sf"/>
</dbReference>
<dbReference type="Pfam" id="PF01408">
    <property type="entry name" value="GFO_IDH_MocA"/>
    <property type="match status" value="1"/>
</dbReference>
<dbReference type="AlphaFoldDB" id="E3RLZ7"/>
<evidence type="ECO:0000259" key="2">
    <source>
        <dbReference type="Pfam" id="PF01408"/>
    </source>
</evidence>
<accession>E3RLZ7</accession>
<evidence type="ECO:0000313" key="4">
    <source>
        <dbReference type="Proteomes" id="UP000001067"/>
    </source>
</evidence>
<dbReference type="OrthoDB" id="446809at2759"/>
<dbReference type="HOGENOM" id="CLU_024756_0_0_1"/>
<keyword evidence="4" id="KW-1185">Reference proteome</keyword>